<dbReference type="AlphaFoldDB" id="A0AAV2YXQ1"/>
<dbReference type="PANTHER" id="PTHR40866">
    <property type="entry name" value="BED-TYPE DOMAIN-CONTAINING PROTEIN"/>
    <property type="match status" value="1"/>
</dbReference>
<sequence length="195" mass="21993">MIMKYHSASCVFWSANLAFARKINLPLIGCHSHRLNLATNVFLDNHASISSKVVDVMNLDSLIPVLQNETRWSSTYTMLRRFLDIAGRLDESDPELARLLPSPSEKLRISSLVDDLGKFDSLSKSITLKHARQMLDSLQNAFPHVLARHLSSDSSFVPFPHFKNAVTKIQSGKKCRLIAEERAAVVSFRRDENSD</sequence>
<proteinExistence type="predicted"/>
<gene>
    <name evidence="1" type="ORF">N0F65_001951</name>
</gene>
<keyword evidence="2" id="KW-1185">Reference proteome</keyword>
<reference evidence="1" key="2">
    <citation type="journal article" date="2023" name="Microbiol Resour">
        <title>Decontamination and Annotation of the Draft Genome Sequence of the Oomycete Lagenidium giganteum ARSEF 373.</title>
        <authorList>
            <person name="Morgan W.R."/>
            <person name="Tartar A."/>
        </authorList>
    </citation>
    <scope>NUCLEOTIDE SEQUENCE</scope>
    <source>
        <strain evidence="1">ARSEF 373</strain>
    </source>
</reference>
<dbReference type="EMBL" id="DAKRPA010000117">
    <property type="protein sequence ID" value="DAZ98076.1"/>
    <property type="molecule type" value="Genomic_DNA"/>
</dbReference>
<dbReference type="SUPFAM" id="SSF53098">
    <property type="entry name" value="Ribonuclease H-like"/>
    <property type="match status" value="1"/>
</dbReference>
<dbReference type="Proteomes" id="UP001146120">
    <property type="component" value="Unassembled WGS sequence"/>
</dbReference>
<evidence type="ECO:0008006" key="3">
    <source>
        <dbReference type="Google" id="ProtNLM"/>
    </source>
</evidence>
<dbReference type="PANTHER" id="PTHR40866:SF1">
    <property type="entry name" value="BED-TYPE DOMAIN-CONTAINING PROTEIN"/>
    <property type="match status" value="1"/>
</dbReference>
<organism evidence="1 2">
    <name type="scientific">Lagenidium giganteum</name>
    <dbReference type="NCBI Taxonomy" id="4803"/>
    <lineage>
        <taxon>Eukaryota</taxon>
        <taxon>Sar</taxon>
        <taxon>Stramenopiles</taxon>
        <taxon>Oomycota</taxon>
        <taxon>Peronosporomycetes</taxon>
        <taxon>Pythiales</taxon>
        <taxon>Pythiaceae</taxon>
    </lineage>
</organism>
<accession>A0AAV2YXQ1</accession>
<comment type="caution">
    <text evidence="1">The sequence shown here is derived from an EMBL/GenBank/DDBJ whole genome shotgun (WGS) entry which is preliminary data.</text>
</comment>
<reference evidence="1" key="1">
    <citation type="submission" date="2022-11" db="EMBL/GenBank/DDBJ databases">
        <authorList>
            <person name="Morgan W.R."/>
            <person name="Tartar A."/>
        </authorList>
    </citation>
    <scope>NUCLEOTIDE SEQUENCE</scope>
    <source>
        <strain evidence="1">ARSEF 373</strain>
    </source>
</reference>
<evidence type="ECO:0000313" key="1">
    <source>
        <dbReference type="EMBL" id="DAZ98076.1"/>
    </source>
</evidence>
<name>A0AAV2YXQ1_9STRA</name>
<protein>
    <recommendedName>
        <fullName evidence="3">Transposase</fullName>
    </recommendedName>
</protein>
<evidence type="ECO:0000313" key="2">
    <source>
        <dbReference type="Proteomes" id="UP001146120"/>
    </source>
</evidence>
<dbReference type="InterPro" id="IPR012337">
    <property type="entry name" value="RNaseH-like_sf"/>
</dbReference>